<dbReference type="EMBL" id="JAGDYL010000020">
    <property type="protein sequence ID" value="MBO1805914.1"/>
    <property type="molecule type" value="Genomic_DNA"/>
</dbReference>
<dbReference type="GO" id="GO:0003677">
    <property type="term" value="F:DNA binding"/>
    <property type="evidence" value="ECO:0007669"/>
    <property type="project" value="InterPro"/>
</dbReference>
<dbReference type="GO" id="GO:0006355">
    <property type="term" value="P:regulation of DNA-templated transcription"/>
    <property type="evidence" value="ECO:0007669"/>
    <property type="project" value="InterPro"/>
</dbReference>
<accession>A0A939RZX3</accession>
<name>A0A939RZX3_9MICO</name>
<comment type="caution">
    <text evidence="3">The sequence shown here is derived from an EMBL/GenBank/DDBJ whole genome shotgun (WGS) entry which is preliminary data.</text>
</comment>
<dbReference type="InterPro" id="IPR009061">
    <property type="entry name" value="DNA-bd_dom_put_sf"/>
</dbReference>
<gene>
    <name evidence="3" type="ORF">J4H91_11390</name>
</gene>
<evidence type="ECO:0000313" key="4">
    <source>
        <dbReference type="Proteomes" id="UP000664398"/>
    </source>
</evidence>
<keyword evidence="4" id="KW-1185">Reference proteome</keyword>
<evidence type="ECO:0000259" key="2">
    <source>
        <dbReference type="Pfam" id="PF12728"/>
    </source>
</evidence>
<organism evidence="3 4">
    <name type="scientific">Leucobacter ruminantium</name>
    <dbReference type="NCBI Taxonomy" id="1289170"/>
    <lineage>
        <taxon>Bacteria</taxon>
        <taxon>Bacillati</taxon>
        <taxon>Actinomycetota</taxon>
        <taxon>Actinomycetes</taxon>
        <taxon>Micrococcales</taxon>
        <taxon>Microbacteriaceae</taxon>
        <taxon>Leucobacter</taxon>
    </lineage>
</organism>
<dbReference type="RefSeq" id="WP_208046386.1">
    <property type="nucleotide sequence ID" value="NZ_JAGDYL010000020.1"/>
</dbReference>
<evidence type="ECO:0000256" key="1">
    <source>
        <dbReference type="SAM" id="MobiDB-lite"/>
    </source>
</evidence>
<proteinExistence type="predicted"/>
<sequence>MAKRNEPNTTEAETLTPGEASAISGLTPTWLARLADRGELTVSKPGGTHRRYVRAEVERLAAPVEPSEADQ</sequence>
<dbReference type="Pfam" id="PF12728">
    <property type="entry name" value="HTH_17"/>
    <property type="match status" value="1"/>
</dbReference>
<protein>
    <submittedName>
        <fullName evidence="3">Helix-turn-helix domain-containing protein</fullName>
    </submittedName>
</protein>
<evidence type="ECO:0000313" key="3">
    <source>
        <dbReference type="EMBL" id="MBO1805914.1"/>
    </source>
</evidence>
<dbReference type="InterPro" id="IPR041657">
    <property type="entry name" value="HTH_17"/>
</dbReference>
<reference evidence="3" key="1">
    <citation type="submission" date="2021-03" db="EMBL/GenBank/DDBJ databases">
        <title>Leucobacter chromiisoli sp. nov., isolated from chromium-containing soil of chemical plant.</title>
        <authorList>
            <person name="Xu Z."/>
        </authorList>
    </citation>
    <scope>NUCLEOTIDE SEQUENCE</scope>
    <source>
        <strain evidence="3">A2</strain>
    </source>
</reference>
<feature type="domain" description="Helix-turn-helix" evidence="2">
    <location>
        <begin position="15"/>
        <end position="61"/>
    </location>
</feature>
<dbReference type="AlphaFoldDB" id="A0A939RZX3"/>
<dbReference type="Proteomes" id="UP000664398">
    <property type="component" value="Unassembled WGS sequence"/>
</dbReference>
<dbReference type="SUPFAM" id="SSF46955">
    <property type="entry name" value="Putative DNA-binding domain"/>
    <property type="match status" value="1"/>
</dbReference>
<feature type="region of interest" description="Disordered" evidence="1">
    <location>
        <begin position="1"/>
        <end position="25"/>
    </location>
</feature>